<name>A0A6C0U616_9GAMM</name>
<gene>
    <name evidence="2" type="ORF">G3T16_14210</name>
</gene>
<dbReference type="KEGG" id="kim:G3T16_14210"/>
<keyword evidence="3" id="KW-1185">Reference proteome</keyword>
<dbReference type="Proteomes" id="UP000477680">
    <property type="component" value="Chromosome"/>
</dbReference>
<dbReference type="AlphaFoldDB" id="A0A6C0U616"/>
<proteinExistence type="predicted"/>
<protein>
    <submittedName>
        <fullName evidence="2">Uncharacterized protein</fullName>
    </submittedName>
</protein>
<reference evidence="2 3" key="1">
    <citation type="submission" date="2020-02" db="EMBL/GenBank/DDBJ databases">
        <title>Genome sequencing for Kineobactrum sp. M2.</title>
        <authorList>
            <person name="Park S.-J."/>
        </authorList>
    </citation>
    <scope>NUCLEOTIDE SEQUENCE [LARGE SCALE GENOMIC DNA]</scope>
    <source>
        <strain evidence="2 3">M2</strain>
    </source>
</reference>
<dbReference type="EMBL" id="CP048711">
    <property type="protein sequence ID" value="QIB66377.1"/>
    <property type="molecule type" value="Genomic_DNA"/>
</dbReference>
<evidence type="ECO:0000256" key="1">
    <source>
        <dbReference type="SAM" id="MobiDB-lite"/>
    </source>
</evidence>
<evidence type="ECO:0000313" key="3">
    <source>
        <dbReference type="Proteomes" id="UP000477680"/>
    </source>
</evidence>
<accession>A0A6C0U616</accession>
<feature type="compositionally biased region" description="Low complexity" evidence="1">
    <location>
        <begin position="77"/>
        <end position="90"/>
    </location>
</feature>
<evidence type="ECO:0000313" key="2">
    <source>
        <dbReference type="EMBL" id="QIB66377.1"/>
    </source>
</evidence>
<organism evidence="2 3">
    <name type="scientific">Kineobactrum salinum</name>
    <dbReference type="NCBI Taxonomy" id="2708301"/>
    <lineage>
        <taxon>Bacteria</taxon>
        <taxon>Pseudomonadati</taxon>
        <taxon>Pseudomonadota</taxon>
        <taxon>Gammaproteobacteria</taxon>
        <taxon>Cellvibrionales</taxon>
        <taxon>Halieaceae</taxon>
        <taxon>Kineobactrum</taxon>
    </lineage>
</organism>
<sequence>MSVTHELNKLAYFDGLGLQLLVAQYPLTGAAPSAPGYPWPPRKRASAEAPGMPAATGPESISARTAPTGMRGLPKTSSGSAARAGGEADATVPEPPAGMPRLHTTNDSAAVAGRQADTAPPEASVGKPQLQTASEGAAVAGPEPNTAAPVAPAGMPRLQAVRDNTTVALSPAASSRAAAQSVPEFHMAAVVAGDCLWLEAVNAGGPAAEQIQLIQAMAFALSGRQETARLTRFDWPLHQNRQLDLGEAAAATALTSFVLRQLQEKQCRALVLLGATSGERLLPVELEAVTTVSLPATAEMLAQPLRKREAWEALAVLCPPVRS</sequence>
<dbReference type="RefSeq" id="WP_163495811.1">
    <property type="nucleotide sequence ID" value="NZ_CP048711.1"/>
</dbReference>
<feature type="region of interest" description="Disordered" evidence="1">
    <location>
        <begin position="31"/>
        <end position="151"/>
    </location>
</feature>